<evidence type="ECO:0000256" key="1">
    <source>
        <dbReference type="SAM" id="MobiDB-lite"/>
    </source>
</evidence>
<feature type="region of interest" description="Disordered" evidence="1">
    <location>
        <begin position="1"/>
        <end position="21"/>
    </location>
</feature>
<accession>A0ABV0XFH1</accession>
<name>A0ABV0XFH1_9TELE</name>
<dbReference type="EMBL" id="JAHRIP010001251">
    <property type="protein sequence ID" value="MEQ2280176.1"/>
    <property type="molecule type" value="Genomic_DNA"/>
</dbReference>
<protein>
    <submittedName>
        <fullName evidence="2">Uncharacterized protein</fullName>
    </submittedName>
</protein>
<evidence type="ECO:0000313" key="3">
    <source>
        <dbReference type="Proteomes" id="UP001469553"/>
    </source>
</evidence>
<proteinExistence type="predicted"/>
<organism evidence="2 3">
    <name type="scientific">Ameca splendens</name>
    <dbReference type="NCBI Taxonomy" id="208324"/>
    <lineage>
        <taxon>Eukaryota</taxon>
        <taxon>Metazoa</taxon>
        <taxon>Chordata</taxon>
        <taxon>Craniata</taxon>
        <taxon>Vertebrata</taxon>
        <taxon>Euteleostomi</taxon>
        <taxon>Actinopterygii</taxon>
        <taxon>Neopterygii</taxon>
        <taxon>Teleostei</taxon>
        <taxon>Neoteleostei</taxon>
        <taxon>Acanthomorphata</taxon>
        <taxon>Ovalentaria</taxon>
        <taxon>Atherinomorphae</taxon>
        <taxon>Cyprinodontiformes</taxon>
        <taxon>Goodeidae</taxon>
        <taxon>Ameca</taxon>
    </lineage>
</organism>
<gene>
    <name evidence="2" type="ORF">AMECASPLE_016942</name>
</gene>
<sequence>MTQQHPPSPNPEQDPCLADDPNSFQCRFENQSFIPPPNSSTSYSDTKAPTTCLSLDPLPGLMNSEDCVNRLFQLYNPTNAPFPLPRFGPTQLYSARFASVSISVFFHSIPTILVPAPEQVQAGLSRDYM</sequence>
<comment type="caution">
    <text evidence="2">The sequence shown here is derived from an EMBL/GenBank/DDBJ whole genome shotgun (WGS) entry which is preliminary data.</text>
</comment>
<keyword evidence="3" id="KW-1185">Reference proteome</keyword>
<evidence type="ECO:0000313" key="2">
    <source>
        <dbReference type="EMBL" id="MEQ2280176.1"/>
    </source>
</evidence>
<dbReference type="Proteomes" id="UP001469553">
    <property type="component" value="Unassembled WGS sequence"/>
</dbReference>
<feature type="compositionally biased region" description="Pro residues" evidence="1">
    <location>
        <begin position="1"/>
        <end position="12"/>
    </location>
</feature>
<feature type="region of interest" description="Disordered" evidence="1">
    <location>
        <begin position="28"/>
        <end position="47"/>
    </location>
</feature>
<reference evidence="2 3" key="1">
    <citation type="submission" date="2021-06" db="EMBL/GenBank/DDBJ databases">
        <authorList>
            <person name="Palmer J.M."/>
        </authorList>
    </citation>
    <scope>NUCLEOTIDE SEQUENCE [LARGE SCALE GENOMIC DNA]</scope>
    <source>
        <strain evidence="2 3">AS_MEX2019</strain>
        <tissue evidence="2">Muscle</tissue>
    </source>
</reference>